<feature type="non-terminal residue" evidence="1">
    <location>
        <position position="51"/>
    </location>
</feature>
<reference evidence="1 2" key="1">
    <citation type="journal article" date="2018" name="Front. Plant Sci.">
        <title>Red Clover (Trifolium pratense) and Zigzag Clover (T. medium) - A Picture of Genomic Similarities and Differences.</title>
        <authorList>
            <person name="Dluhosova J."/>
            <person name="Istvanek J."/>
            <person name="Nedelnik J."/>
            <person name="Repkova J."/>
        </authorList>
    </citation>
    <scope>NUCLEOTIDE SEQUENCE [LARGE SCALE GENOMIC DNA]</scope>
    <source>
        <strain evidence="2">cv. 10/8</strain>
        <tissue evidence="1">Leaf</tissue>
    </source>
</reference>
<name>A0A392V9Q7_9FABA</name>
<accession>A0A392V9Q7</accession>
<comment type="caution">
    <text evidence="1">The sequence shown here is derived from an EMBL/GenBank/DDBJ whole genome shotgun (WGS) entry which is preliminary data.</text>
</comment>
<evidence type="ECO:0000313" key="1">
    <source>
        <dbReference type="EMBL" id="MCI85046.1"/>
    </source>
</evidence>
<keyword evidence="2" id="KW-1185">Reference proteome</keyword>
<dbReference type="Proteomes" id="UP000265520">
    <property type="component" value="Unassembled WGS sequence"/>
</dbReference>
<organism evidence="1 2">
    <name type="scientific">Trifolium medium</name>
    <dbReference type="NCBI Taxonomy" id="97028"/>
    <lineage>
        <taxon>Eukaryota</taxon>
        <taxon>Viridiplantae</taxon>
        <taxon>Streptophyta</taxon>
        <taxon>Embryophyta</taxon>
        <taxon>Tracheophyta</taxon>
        <taxon>Spermatophyta</taxon>
        <taxon>Magnoliopsida</taxon>
        <taxon>eudicotyledons</taxon>
        <taxon>Gunneridae</taxon>
        <taxon>Pentapetalae</taxon>
        <taxon>rosids</taxon>
        <taxon>fabids</taxon>
        <taxon>Fabales</taxon>
        <taxon>Fabaceae</taxon>
        <taxon>Papilionoideae</taxon>
        <taxon>50 kb inversion clade</taxon>
        <taxon>NPAAA clade</taxon>
        <taxon>Hologalegina</taxon>
        <taxon>IRL clade</taxon>
        <taxon>Trifolieae</taxon>
        <taxon>Trifolium</taxon>
    </lineage>
</organism>
<sequence>MPISCRLLFLDGTGLAVFGPRILFSLDEPLKVSVPNQHFNDILQMDALFGH</sequence>
<dbReference type="EMBL" id="LXQA011105672">
    <property type="protein sequence ID" value="MCI85046.1"/>
    <property type="molecule type" value="Genomic_DNA"/>
</dbReference>
<dbReference type="AlphaFoldDB" id="A0A392V9Q7"/>
<proteinExistence type="predicted"/>
<evidence type="ECO:0000313" key="2">
    <source>
        <dbReference type="Proteomes" id="UP000265520"/>
    </source>
</evidence>
<protein>
    <submittedName>
        <fullName evidence="1">Uncharacterized protein</fullName>
    </submittedName>
</protein>